<evidence type="ECO:0000259" key="6">
    <source>
        <dbReference type="Pfam" id="PF07298"/>
    </source>
</evidence>
<dbReference type="InterPro" id="IPR009915">
    <property type="entry name" value="NnrU_dom"/>
</dbReference>
<protein>
    <submittedName>
        <fullName evidence="7">NnrU family protein</fullName>
    </submittedName>
</protein>
<dbReference type="Pfam" id="PF07298">
    <property type="entry name" value="NnrU"/>
    <property type="match status" value="1"/>
</dbReference>
<name>A0ABY8CR98_9HYPH</name>
<organism evidence="7 8">
    <name type="scientific">Sinorhizobium numidicum</name>
    <dbReference type="NCBI Taxonomy" id="680248"/>
    <lineage>
        <taxon>Bacteria</taxon>
        <taxon>Pseudomonadati</taxon>
        <taxon>Pseudomonadota</taxon>
        <taxon>Alphaproteobacteria</taxon>
        <taxon>Hyphomicrobiales</taxon>
        <taxon>Rhizobiaceae</taxon>
        <taxon>Sinorhizobium/Ensifer group</taxon>
        <taxon>Sinorhizobium</taxon>
    </lineage>
</organism>
<comment type="subcellular location">
    <subcellularLocation>
        <location evidence="1">Membrane</location>
        <topology evidence="1">Multi-pass membrane protein</topology>
    </subcellularLocation>
</comment>
<evidence type="ECO:0000256" key="4">
    <source>
        <dbReference type="ARBA" id="ARBA00023136"/>
    </source>
</evidence>
<reference evidence="7 8" key="1">
    <citation type="submission" date="2023-03" db="EMBL/GenBank/DDBJ databases">
        <authorList>
            <person name="Kaur S."/>
            <person name="Espinosa-Saiz D."/>
            <person name="Velazquez E."/>
            <person name="Menendez E."/>
            <person name="diCenzo G.C."/>
        </authorList>
    </citation>
    <scope>NUCLEOTIDE SEQUENCE [LARGE SCALE GENOMIC DNA]</scope>
    <source>
        <strain evidence="7 8">LMG 27395</strain>
    </source>
</reference>
<evidence type="ECO:0000256" key="2">
    <source>
        <dbReference type="ARBA" id="ARBA00022692"/>
    </source>
</evidence>
<evidence type="ECO:0000256" key="3">
    <source>
        <dbReference type="ARBA" id="ARBA00022989"/>
    </source>
</evidence>
<evidence type="ECO:0000313" key="8">
    <source>
        <dbReference type="Proteomes" id="UP001235547"/>
    </source>
</evidence>
<keyword evidence="2 5" id="KW-0812">Transmembrane</keyword>
<proteinExistence type="predicted"/>
<keyword evidence="8" id="KW-1185">Reference proteome</keyword>
<evidence type="ECO:0000256" key="1">
    <source>
        <dbReference type="ARBA" id="ARBA00004141"/>
    </source>
</evidence>
<evidence type="ECO:0000256" key="5">
    <source>
        <dbReference type="SAM" id="Phobius"/>
    </source>
</evidence>
<gene>
    <name evidence="7" type="ORF">PYH38_000546</name>
</gene>
<sequence>MFILVLGLLIFLGVHSVRIFAPAWRNRRIAVMGNGPWRGFYSLTALIISIKRRGNDIPAPGPAKRDMMAAIAGLLVYGLFVWKLHEWLFGVTSLP</sequence>
<keyword evidence="3 5" id="KW-1133">Transmembrane helix</keyword>
<feature type="transmembrane region" description="Helical" evidence="5">
    <location>
        <begin position="68"/>
        <end position="85"/>
    </location>
</feature>
<evidence type="ECO:0000313" key="7">
    <source>
        <dbReference type="EMBL" id="WEX81170.1"/>
    </source>
</evidence>
<feature type="domain" description="NnrU" evidence="6">
    <location>
        <begin position="3"/>
        <end position="48"/>
    </location>
</feature>
<dbReference type="Proteomes" id="UP001235547">
    <property type="component" value="Chromosome 2"/>
</dbReference>
<dbReference type="EMBL" id="CP120370">
    <property type="protein sequence ID" value="WEX81170.1"/>
    <property type="molecule type" value="Genomic_DNA"/>
</dbReference>
<dbReference type="RefSeq" id="WP_280731908.1">
    <property type="nucleotide sequence ID" value="NZ_CP120367.1"/>
</dbReference>
<keyword evidence="4 5" id="KW-0472">Membrane</keyword>
<accession>A0ABY8CR98</accession>